<evidence type="ECO:0000313" key="13">
    <source>
        <dbReference type="Proteomes" id="UP000480854"/>
    </source>
</evidence>
<sequence length="206" mass="22248">MSAPAHDPAKEPASFAFTPENLERAKAIIAKYPAGKQASACMPLLDLAQRQNDGWLPRVAMDAVADLLGMPRIRVYEVATFYTMYNKAPVGKHVIQVCTTTPCWLRGSDDIVHTCERKLGIGVGETTADGQFTLREVECSGACVNAPVVQIGDDYYEDVSPEHMEKIIDALKGGEIPKHGSQIGRQSSEPVGGPTTLKAFTTTQAD</sequence>
<dbReference type="PIRSF" id="PIRSF000216">
    <property type="entry name" value="NADH_DH_24kDa"/>
    <property type="match status" value="1"/>
</dbReference>
<evidence type="ECO:0000256" key="10">
    <source>
        <dbReference type="PIRSR" id="PIRSR000216-1"/>
    </source>
</evidence>
<evidence type="ECO:0000256" key="5">
    <source>
        <dbReference type="ARBA" id="ARBA00023004"/>
    </source>
</evidence>
<evidence type="ECO:0000256" key="3">
    <source>
        <dbReference type="ARBA" id="ARBA00022723"/>
    </source>
</evidence>
<dbReference type="FunFam" id="3.40.30.10:FF:000022">
    <property type="entry name" value="NADH dehydrogenase flavoprotein 2, mitochondrial"/>
    <property type="match status" value="1"/>
</dbReference>
<proteinExistence type="inferred from homology"/>
<evidence type="ECO:0000256" key="7">
    <source>
        <dbReference type="ARBA" id="ARBA00023027"/>
    </source>
</evidence>
<dbReference type="GO" id="GO:0022804">
    <property type="term" value="F:active transmembrane transporter activity"/>
    <property type="evidence" value="ECO:0007669"/>
    <property type="project" value="UniProtKB-ARBA"/>
</dbReference>
<dbReference type="GO" id="GO:0098662">
    <property type="term" value="P:inorganic cation transmembrane transport"/>
    <property type="evidence" value="ECO:0007669"/>
    <property type="project" value="UniProtKB-ARBA"/>
</dbReference>
<evidence type="ECO:0000313" key="12">
    <source>
        <dbReference type="EMBL" id="KAA0678368.1"/>
    </source>
</evidence>
<dbReference type="FunFam" id="1.10.10.1590:FF:000001">
    <property type="entry name" value="NADH-quinone oxidoreductase subunit E"/>
    <property type="match status" value="1"/>
</dbReference>
<dbReference type="Gene3D" id="1.10.10.1590">
    <property type="entry name" value="NADH-quinone oxidoreductase subunit E"/>
    <property type="match status" value="1"/>
</dbReference>
<evidence type="ECO:0000256" key="6">
    <source>
        <dbReference type="ARBA" id="ARBA00023014"/>
    </source>
</evidence>
<dbReference type="GO" id="GO:1902494">
    <property type="term" value="C:catalytic complex"/>
    <property type="evidence" value="ECO:0007669"/>
    <property type="project" value="UniProtKB-ARBA"/>
</dbReference>
<dbReference type="InterPro" id="IPR042128">
    <property type="entry name" value="NuoE_dom"/>
</dbReference>
<dbReference type="EMBL" id="QOKW01000017">
    <property type="protein sequence ID" value="KAA0678368.1"/>
    <property type="molecule type" value="Genomic_DNA"/>
</dbReference>
<organism evidence="12 13">
    <name type="scientific">Roseomonas genomospecies 6</name>
    <dbReference type="NCBI Taxonomy" id="214106"/>
    <lineage>
        <taxon>Bacteria</taxon>
        <taxon>Pseudomonadati</taxon>
        <taxon>Pseudomonadota</taxon>
        <taxon>Alphaproteobacteria</taxon>
        <taxon>Acetobacterales</taxon>
        <taxon>Roseomonadaceae</taxon>
        <taxon>Roseomonas</taxon>
    </lineage>
</organism>
<dbReference type="PANTHER" id="PTHR10371">
    <property type="entry name" value="NADH DEHYDROGENASE UBIQUINONE FLAVOPROTEIN 2, MITOCHONDRIAL"/>
    <property type="match status" value="1"/>
</dbReference>
<dbReference type="GO" id="GO:0022890">
    <property type="term" value="F:inorganic cation transmembrane transporter activity"/>
    <property type="evidence" value="ECO:0007669"/>
    <property type="project" value="UniProtKB-ARBA"/>
</dbReference>
<keyword evidence="13" id="KW-1185">Reference proteome</keyword>
<dbReference type="AlphaFoldDB" id="A0A9W7NGX2"/>
<dbReference type="GO" id="GO:0031090">
    <property type="term" value="C:organelle membrane"/>
    <property type="evidence" value="ECO:0007669"/>
    <property type="project" value="UniProtKB-ARBA"/>
</dbReference>
<dbReference type="InterPro" id="IPR036249">
    <property type="entry name" value="Thioredoxin-like_sf"/>
</dbReference>
<reference evidence="12 13" key="1">
    <citation type="submission" date="2018-07" db="EMBL/GenBank/DDBJ databases">
        <title>Genome sequence of Azospirillum sp. ATCC 49961.</title>
        <authorList>
            <person name="Sant'Anna F.H."/>
            <person name="Baldani J.I."/>
            <person name="Zilli J.E."/>
            <person name="Reis V.M."/>
            <person name="Hartmann A."/>
            <person name="Cruz L."/>
            <person name="de Souza E.M."/>
            <person name="de Oliveira Pedrosa F."/>
            <person name="Passaglia L.M.P."/>
        </authorList>
    </citation>
    <scope>NUCLEOTIDE SEQUENCE [LARGE SCALE GENOMIC DNA]</scope>
    <source>
        <strain evidence="12 13">ATCC 49961</strain>
    </source>
</reference>
<dbReference type="GO" id="GO:0098796">
    <property type="term" value="C:membrane protein complex"/>
    <property type="evidence" value="ECO:0007669"/>
    <property type="project" value="UniProtKB-ARBA"/>
</dbReference>
<dbReference type="InterPro" id="IPR041921">
    <property type="entry name" value="NuoE_N"/>
</dbReference>
<dbReference type="GO" id="GO:0051537">
    <property type="term" value="F:2 iron, 2 sulfur cluster binding"/>
    <property type="evidence" value="ECO:0007669"/>
    <property type="project" value="UniProtKB-KW"/>
</dbReference>
<keyword evidence="3 10" id="KW-0479">Metal-binding</keyword>
<feature type="binding site" evidence="10">
    <location>
        <position position="103"/>
    </location>
    <ligand>
        <name>[2Fe-2S] cluster</name>
        <dbReference type="ChEBI" id="CHEBI:190135"/>
    </ligand>
</feature>
<keyword evidence="6 10" id="KW-0411">Iron-sulfur</keyword>
<dbReference type="SUPFAM" id="SSF52833">
    <property type="entry name" value="Thioredoxin-like"/>
    <property type="match status" value="1"/>
</dbReference>
<evidence type="ECO:0000256" key="9">
    <source>
        <dbReference type="ARBA" id="ARBA00047712"/>
    </source>
</evidence>
<feature type="binding site" evidence="10">
    <location>
        <position position="143"/>
    </location>
    <ligand>
        <name>[2Fe-2S] cluster</name>
        <dbReference type="ChEBI" id="CHEBI:190135"/>
    </ligand>
</feature>
<dbReference type="GO" id="GO:0046872">
    <property type="term" value="F:metal ion binding"/>
    <property type="evidence" value="ECO:0007669"/>
    <property type="project" value="UniProtKB-KW"/>
</dbReference>
<protein>
    <submittedName>
        <fullName evidence="12">NADH-quinone oxidoreductase subunit NuoE</fullName>
        <ecNumber evidence="12">1.6.5.11</ecNumber>
    </submittedName>
</protein>
<dbReference type="Proteomes" id="UP000480854">
    <property type="component" value="Unassembled WGS sequence"/>
</dbReference>
<dbReference type="RefSeq" id="WP_149470579.1">
    <property type="nucleotide sequence ID" value="NZ_QOKW01000017.1"/>
</dbReference>
<comment type="caution">
    <text evidence="12">The sequence shown here is derived from an EMBL/GenBank/DDBJ whole genome shotgun (WGS) entry which is preliminary data.</text>
</comment>
<keyword evidence="5 10" id="KW-0408">Iron</keyword>
<keyword evidence="2 10" id="KW-0001">2Fe-2S</keyword>
<comment type="cofactor">
    <cofactor evidence="10">
        <name>[2Fe-2S] cluster</name>
        <dbReference type="ChEBI" id="CHEBI:190135"/>
    </cofactor>
    <text evidence="10">Binds 1 [2Fe-2S] cluster.</text>
</comment>
<evidence type="ECO:0000256" key="8">
    <source>
        <dbReference type="ARBA" id="ARBA00034078"/>
    </source>
</evidence>
<feature type="region of interest" description="Disordered" evidence="11">
    <location>
        <begin position="178"/>
        <end position="206"/>
    </location>
</feature>
<comment type="cofactor">
    <cofactor evidence="8">
        <name>[2Fe-2S] cluster</name>
        <dbReference type="ChEBI" id="CHEBI:190135"/>
    </cofactor>
</comment>
<dbReference type="GO" id="GO:0008324">
    <property type="term" value="F:monoatomic cation transmembrane transporter activity"/>
    <property type="evidence" value="ECO:0007669"/>
    <property type="project" value="UniProtKB-ARBA"/>
</dbReference>
<gene>
    <name evidence="12" type="ORF">DS843_19830</name>
</gene>
<dbReference type="NCBIfam" id="NF005725">
    <property type="entry name" value="PRK07539.1-5"/>
    <property type="match status" value="1"/>
</dbReference>
<evidence type="ECO:0000256" key="4">
    <source>
        <dbReference type="ARBA" id="ARBA00022967"/>
    </source>
</evidence>
<keyword evidence="7" id="KW-0520">NAD</keyword>
<dbReference type="EC" id="1.6.5.11" evidence="12"/>
<dbReference type="OrthoDB" id="9807941at2"/>
<evidence type="ECO:0000256" key="1">
    <source>
        <dbReference type="ARBA" id="ARBA00010643"/>
    </source>
</evidence>
<evidence type="ECO:0000256" key="11">
    <source>
        <dbReference type="SAM" id="MobiDB-lite"/>
    </source>
</evidence>
<evidence type="ECO:0000256" key="2">
    <source>
        <dbReference type="ARBA" id="ARBA00022714"/>
    </source>
</evidence>
<name>A0A9W7NGX2_9PROT</name>
<dbReference type="PANTHER" id="PTHR10371:SF3">
    <property type="entry name" value="NADH DEHYDROGENASE [UBIQUINONE] FLAVOPROTEIN 2, MITOCHONDRIAL"/>
    <property type="match status" value="1"/>
</dbReference>
<dbReference type="GO" id="GO:0031967">
    <property type="term" value="C:organelle envelope"/>
    <property type="evidence" value="ECO:0007669"/>
    <property type="project" value="UniProtKB-ARBA"/>
</dbReference>
<dbReference type="NCBIfam" id="NF005722">
    <property type="entry name" value="PRK07539.1-2"/>
    <property type="match status" value="1"/>
</dbReference>
<dbReference type="Gene3D" id="3.40.30.10">
    <property type="entry name" value="Glutaredoxin"/>
    <property type="match status" value="1"/>
</dbReference>
<keyword evidence="12" id="KW-0560">Oxidoreductase</keyword>
<comment type="similarity">
    <text evidence="1">Belongs to the complex I 24 kDa subunit family.</text>
</comment>
<comment type="catalytic activity">
    <reaction evidence="9">
        <text>a quinone + NADH + 5 H(+)(in) = a quinol + NAD(+) + 4 H(+)(out)</text>
        <dbReference type="Rhea" id="RHEA:57888"/>
        <dbReference type="ChEBI" id="CHEBI:15378"/>
        <dbReference type="ChEBI" id="CHEBI:24646"/>
        <dbReference type="ChEBI" id="CHEBI:57540"/>
        <dbReference type="ChEBI" id="CHEBI:57945"/>
        <dbReference type="ChEBI" id="CHEBI:132124"/>
    </reaction>
</comment>
<keyword evidence="4" id="KW-1278">Translocase</keyword>
<dbReference type="NCBIfam" id="TIGR01958">
    <property type="entry name" value="nuoE_fam"/>
    <property type="match status" value="1"/>
</dbReference>
<dbReference type="InterPro" id="IPR002023">
    <property type="entry name" value="NuoE-like"/>
</dbReference>
<feature type="binding site" evidence="10">
    <location>
        <position position="139"/>
    </location>
    <ligand>
        <name>[2Fe-2S] cluster</name>
        <dbReference type="ChEBI" id="CHEBI:190135"/>
    </ligand>
</feature>
<accession>A0A9W7NGX2</accession>
<feature type="binding site" evidence="10">
    <location>
        <position position="98"/>
    </location>
    <ligand>
        <name>[2Fe-2S] cluster</name>
        <dbReference type="ChEBI" id="CHEBI:190135"/>
    </ligand>
</feature>
<dbReference type="GO" id="GO:0003954">
    <property type="term" value="F:NADH dehydrogenase activity"/>
    <property type="evidence" value="ECO:0007669"/>
    <property type="project" value="TreeGrafter"/>
</dbReference>
<dbReference type="CDD" id="cd03064">
    <property type="entry name" value="TRX_Fd_NuoE"/>
    <property type="match status" value="1"/>
</dbReference>
<dbReference type="Pfam" id="PF01257">
    <property type="entry name" value="2Fe-2S_thioredx"/>
    <property type="match status" value="1"/>
</dbReference>